<feature type="domain" description="Rit1 N-terminal" evidence="3">
    <location>
        <begin position="6"/>
        <end position="145"/>
    </location>
</feature>
<dbReference type="InterPro" id="IPR033421">
    <property type="entry name" value="Rit1_DUSP-like"/>
</dbReference>
<evidence type="ECO:0000313" key="5">
    <source>
        <dbReference type="Proteomes" id="UP000184267"/>
    </source>
</evidence>
<dbReference type="AlphaFoldDB" id="A0A1M2VSK1"/>
<dbReference type="GO" id="GO:0043399">
    <property type="term" value="F:tRNA adenosine(64)-2'-O-ribosylphosphate transferase activity"/>
    <property type="evidence" value="ECO:0007669"/>
    <property type="project" value="InterPro"/>
</dbReference>
<dbReference type="GO" id="GO:0005737">
    <property type="term" value="C:cytoplasm"/>
    <property type="evidence" value="ECO:0007669"/>
    <property type="project" value="TreeGrafter"/>
</dbReference>
<dbReference type="EMBL" id="MNAD01000769">
    <property type="protein sequence ID" value="OJT10575.1"/>
    <property type="molecule type" value="Genomic_DNA"/>
</dbReference>
<keyword evidence="5" id="KW-1185">Reference proteome</keyword>
<evidence type="ECO:0008006" key="6">
    <source>
        <dbReference type="Google" id="ProtNLM"/>
    </source>
</evidence>
<dbReference type="Pfam" id="PF04179">
    <property type="entry name" value="Init_tRNA_PT"/>
    <property type="match status" value="1"/>
</dbReference>
<dbReference type="InterPro" id="IPR007306">
    <property type="entry name" value="Rit1"/>
</dbReference>
<gene>
    <name evidence="4" type="ORF">TRAPUB_12911</name>
</gene>
<reference evidence="4 5" key="1">
    <citation type="submission" date="2016-10" db="EMBL/GenBank/DDBJ databases">
        <title>Genome sequence of the basidiomycete white-rot fungus Trametes pubescens.</title>
        <authorList>
            <person name="Makela M.R."/>
            <person name="Granchi Z."/>
            <person name="Peng M."/>
            <person name="De Vries R.P."/>
            <person name="Grigoriev I."/>
            <person name="Riley R."/>
            <person name="Hilden K."/>
        </authorList>
    </citation>
    <scope>NUCLEOTIDE SEQUENCE [LARGE SCALE GENOMIC DNA]</scope>
    <source>
        <strain evidence="4 5">FBCC735</strain>
    </source>
</reference>
<name>A0A1M2VSK1_TRAPU</name>
<dbReference type="Proteomes" id="UP000184267">
    <property type="component" value="Unassembled WGS sequence"/>
</dbReference>
<proteinExistence type="predicted"/>
<sequence>MAKAHPEKKGWDVKLYCPPGAVSEQERSQIEFKLDQWADALLASAYTLPELPLPLRPLWITPSTSVFPRFPAKEKMQYLPIICLSASKQVADGVERRSSGFSYVQGSGDDHELWGMGLTPQLFWENQDVLLGSDRDELPSVVEGVLAKSKSRNTSDTWTSLPTPVLAVAGRLLIGAEPDMPSALPSTLSGVDSPVSYVVISANTPLPQTDDVQPSSPAHMLRLRMAEGKKDQLHFLQNVLPESTRFIKERLAMGDAICVCCDSGKDTSVGVALTTLQLFFDDEGTSLVPKDGVVSPGTLVNRPHSKQLTDSRVRESEQGVYQDAPAVDYL</sequence>
<comment type="caution">
    <text evidence="4">The sequence shown here is derived from an EMBL/GenBank/DDBJ whole genome shotgun (WGS) entry which is preliminary data.</text>
</comment>
<evidence type="ECO:0000313" key="4">
    <source>
        <dbReference type="EMBL" id="OJT10575.1"/>
    </source>
</evidence>
<organism evidence="4 5">
    <name type="scientific">Trametes pubescens</name>
    <name type="common">White-rot fungus</name>
    <dbReference type="NCBI Taxonomy" id="154538"/>
    <lineage>
        <taxon>Eukaryota</taxon>
        <taxon>Fungi</taxon>
        <taxon>Dikarya</taxon>
        <taxon>Basidiomycota</taxon>
        <taxon>Agaricomycotina</taxon>
        <taxon>Agaricomycetes</taxon>
        <taxon>Polyporales</taxon>
        <taxon>Polyporaceae</taxon>
        <taxon>Trametes</taxon>
    </lineage>
</organism>
<feature type="compositionally biased region" description="Basic and acidic residues" evidence="1">
    <location>
        <begin position="307"/>
        <end position="317"/>
    </location>
</feature>
<dbReference type="InterPro" id="IPR033449">
    <property type="entry name" value="Rit1_N"/>
</dbReference>
<feature type="region of interest" description="Disordered" evidence="1">
    <location>
        <begin position="296"/>
        <end position="317"/>
    </location>
</feature>
<dbReference type="Pfam" id="PF17184">
    <property type="entry name" value="Rit1_C"/>
    <property type="match status" value="1"/>
</dbReference>
<evidence type="ECO:0000259" key="2">
    <source>
        <dbReference type="Pfam" id="PF04179"/>
    </source>
</evidence>
<dbReference type="PANTHER" id="PTHR31811:SF0">
    <property type="entry name" value="TRNA A64-2'-O-RIBOSYLPHOSPHATE TRANSFERASE"/>
    <property type="match status" value="1"/>
</dbReference>
<accession>A0A1M2VSK1</accession>
<feature type="domain" description="Rit1 DUSP-like" evidence="2">
    <location>
        <begin position="220"/>
        <end position="314"/>
    </location>
</feature>
<dbReference type="GO" id="GO:0019988">
    <property type="term" value="P:charged-tRNA amino acid modification"/>
    <property type="evidence" value="ECO:0007669"/>
    <property type="project" value="InterPro"/>
</dbReference>
<dbReference type="OrthoDB" id="45256at2759"/>
<evidence type="ECO:0000256" key="1">
    <source>
        <dbReference type="SAM" id="MobiDB-lite"/>
    </source>
</evidence>
<dbReference type="PANTHER" id="PTHR31811">
    <property type="entry name" value="TRNA A64-2'-O-RIBOSYLPHOSPHATE TRANSFERASE"/>
    <property type="match status" value="1"/>
</dbReference>
<protein>
    <recommendedName>
        <fullName evidence="6">tRNA A64-2'-O-ribosylphosphate transferase</fullName>
    </recommendedName>
</protein>
<evidence type="ECO:0000259" key="3">
    <source>
        <dbReference type="Pfam" id="PF17184"/>
    </source>
</evidence>